<sequence>LNSPRQGPKSVLSPQPKTSKRCCQMSRQLLQQPAAVLPVAWLSSVADCQAAATAPAVHDPSYEWRLTVQCRRLCGPPDRGDIVLVRLLRRPLTGGAEVEVFVSASGFPRRRPPSGRGNRDEDATTFSVKTVVVFQHDDGGRRQLQSAWRSHPGAGRRAGWPSPAVDAAMTPAAAAGLFVNGKQNAAGWHSLQRQCRQTAGQPIAPGSRSSSHLKGAVRTWTGPVTPGSKTMTVYSSVTHSVKIELGSHGAVYGCQLKPHPMFAHLNITYGVKSDPIRVLYTVRRIELQPYRDNYFHGDRIDCLAKAGRRQKSNGQEFEAPGRCSPVPKSVTMRTRVRRLTESGVIITGCCSPSASTSTTGPLRPPPDHRSAAAASGRRSRRPHQSEEALVRSHHRGISVFLITFGVICGFALIAVVFAYLYSTAFSSSTAYGRLRDNPEDRLRFYGDNGRGNGGAYCDTSDEEEGSVSQPLNKAKDTSWIAHRCESPRRAHTTLANFC</sequence>
<protein>
    <submittedName>
        <fullName evidence="4">CUB domain-containing protein</fullName>
    </submittedName>
</protein>
<accession>A0A1I8FKF0</accession>
<evidence type="ECO:0000313" key="3">
    <source>
        <dbReference type="Proteomes" id="UP000095280"/>
    </source>
</evidence>
<keyword evidence="3" id="KW-1185">Reference proteome</keyword>
<feature type="region of interest" description="Disordered" evidence="1">
    <location>
        <begin position="200"/>
        <end position="222"/>
    </location>
</feature>
<feature type="region of interest" description="Disordered" evidence="1">
    <location>
        <begin position="350"/>
        <end position="389"/>
    </location>
</feature>
<evidence type="ECO:0000313" key="4">
    <source>
        <dbReference type="WBParaSite" id="maker-unitig_38649-snap-gene-0.1-mRNA-1"/>
    </source>
</evidence>
<dbReference type="WBParaSite" id="maker-unitig_38649-snap-gene-0.1-mRNA-1">
    <property type="protein sequence ID" value="maker-unitig_38649-snap-gene-0.1-mRNA-1"/>
    <property type="gene ID" value="maker-unitig_38649-snap-gene-0.1"/>
</dbReference>
<evidence type="ECO:0000256" key="1">
    <source>
        <dbReference type="SAM" id="MobiDB-lite"/>
    </source>
</evidence>
<dbReference type="AlphaFoldDB" id="A0A1I8FKF0"/>
<proteinExistence type="predicted"/>
<feature type="transmembrane region" description="Helical" evidence="2">
    <location>
        <begin position="399"/>
        <end position="421"/>
    </location>
</feature>
<reference evidence="4" key="1">
    <citation type="submission" date="2016-11" db="UniProtKB">
        <authorList>
            <consortium name="WormBaseParasite"/>
        </authorList>
    </citation>
    <scope>IDENTIFICATION</scope>
</reference>
<feature type="compositionally biased region" description="Polar residues" evidence="1">
    <location>
        <begin position="350"/>
        <end position="360"/>
    </location>
</feature>
<name>A0A1I8FKF0_9PLAT</name>
<keyword evidence="2" id="KW-1133">Transmembrane helix</keyword>
<keyword evidence="2" id="KW-0472">Membrane</keyword>
<keyword evidence="2" id="KW-0812">Transmembrane</keyword>
<evidence type="ECO:0000256" key="2">
    <source>
        <dbReference type="SAM" id="Phobius"/>
    </source>
</evidence>
<dbReference type="Proteomes" id="UP000095280">
    <property type="component" value="Unplaced"/>
</dbReference>
<organism evidence="3 4">
    <name type="scientific">Macrostomum lignano</name>
    <dbReference type="NCBI Taxonomy" id="282301"/>
    <lineage>
        <taxon>Eukaryota</taxon>
        <taxon>Metazoa</taxon>
        <taxon>Spiralia</taxon>
        <taxon>Lophotrochozoa</taxon>
        <taxon>Platyhelminthes</taxon>
        <taxon>Rhabditophora</taxon>
        <taxon>Macrostomorpha</taxon>
        <taxon>Macrostomida</taxon>
        <taxon>Macrostomidae</taxon>
        <taxon>Macrostomum</taxon>
    </lineage>
</organism>